<feature type="non-terminal residue" evidence="2">
    <location>
        <position position="1"/>
    </location>
</feature>
<reference evidence="2" key="1">
    <citation type="journal article" date="2023" name="PLoS Negl. Trop. Dis.">
        <title>A genome sequence for Biomphalaria pfeifferi, the major vector snail for the human-infecting parasite Schistosoma mansoni.</title>
        <authorList>
            <person name="Bu L."/>
            <person name="Lu L."/>
            <person name="Laidemitt M.R."/>
            <person name="Zhang S.M."/>
            <person name="Mutuku M."/>
            <person name="Mkoji G."/>
            <person name="Steinauer M."/>
            <person name="Loker E.S."/>
        </authorList>
    </citation>
    <scope>NUCLEOTIDE SEQUENCE</scope>
    <source>
        <strain evidence="2">KasaAsao</strain>
    </source>
</reference>
<proteinExistence type="predicted"/>
<feature type="region of interest" description="Disordered" evidence="1">
    <location>
        <begin position="20"/>
        <end position="69"/>
    </location>
</feature>
<evidence type="ECO:0000313" key="3">
    <source>
        <dbReference type="Proteomes" id="UP001233172"/>
    </source>
</evidence>
<evidence type="ECO:0000256" key="1">
    <source>
        <dbReference type="SAM" id="MobiDB-lite"/>
    </source>
</evidence>
<organism evidence="2 3">
    <name type="scientific">Biomphalaria pfeifferi</name>
    <name type="common">Bloodfluke planorb</name>
    <name type="synonym">Freshwater snail</name>
    <dbReference type="NCBI Taxonomy" id="112525"/>
    <lineage>
        <taxon>Eukaryota</taxon>
        <taxon>Metazoa</taxon>
        <taxon>Spiralia</taxon>
        <taxon>Lophotrochozoa</taxon>
        <taxon>Mollusca</taxon>
        <taxon>Gastropoda</taxon>
        <taxon>Heterobranchia</taxon>
        <taxon>Euthyneura</taxon>
        <taxon>Panpulmonata</taxon>
        <taxon>Hygrophila</taxon>
        <taxon>Lymnaeoidea</taxon>
        <taxon>Planorbidae</taxon>
        <taxon>Biomphalaria</taxon>
    </lineage>
</organism>
<sequence>PELNKSFSTLLSPTAVSNLELTSSAPPTGANDSVSVQGDVSDPSRNSLLCESADVTRDQRGSRNRLSVP</sequence>
<dbReference type="Proteomes" id="UP001233172">
    <property type="component" value="Unassembled WGS sequence"/>
</dbReference>
<evidence type="ECO:0000313" key="2">
    <source>
        <dbReference type="EMBL" id="KAK0046542.1"/>
    </source>
</evidence>
<gene>
    <name evidence="2" type="ORF">Bpfe_024060</name>
</gene>
<accession>A0AAD8B201</accession>
<dbReference type="EMBL" id="JASAOG010000164">
    <property type="protein sequence ID" value="KAK0046542.1"/>
    <property type="molecule type" value="Genomic_DNA"/>
</dbReference>
<protein>
    <submittedName>
        <fullName evidence="2">Uncharacterized protein</fullName>
    </submittedName>
</protein>
<keyword evidence="3" id="KW-1185">Reference proteome</keyword>
<feature type="compositionally biased region" description="Polar residues" evidence="1">
    <location>
        <begin position="20"/>
        <end position="49"/>
    </location>
</feature>
<reference evidence="2" key="2">
    <citation type="submission" date="2023-04" db="EMBL/GenBank/DDBJ databases">
        <authorList>
            <person name="Bu L."/>
            <person name="Lu L."/>
            <person name="Laidemitt M.R."/>
            <person name="Zhang S.M."/>
            <person name="Mutuku M."/>
            <person name="Mkoji G."/>
            <person name="Steinauer M."/>
            <person name="Loker E.S."/>
        </authorList>
    </citation>
    <scope>NUCLEOTIDE SEQUENCE</scope>
    <source>
        <strain evidence="2">KasaAsao</strain>
        <tissue evidence="2">Whole Snail</tissue>
    </source>
</reference>
<name>A0AAD8B201_BIOPF</name>
<comment type="caution">
    <text evidence="2">The sequence shown here is derived from an EMBL/GenBank/DDBJ whole genome shotgun (WGS) entry which is preliminary data.</text>
</comment>
<dbReference type="AlphaFoldDB" id="A0AAD8B201"/>